<protein>
    <submittedName>
        <fullName evidence="3">Cysteine-rich secretory protein family protein</fullName>
    </submittedName>
</protein>
<evidence type="ECO:0000256" key="1">
    <source>
        <dbReference type="SAM" id="SignalP"/>
    </source>
</evidence>
<dbReference type="CDD" id="cd05379">
    <property type="entry name" value="CAP_bacterial"/>
    <property type="match status" value="1"/>
</dbReference>
<dbReference type="RefSeq" id="WP_093739899.1">
    <property type="nucleotide sequence ID" value="NZ_FNBP01000002.1"/>
</dbReference>
<dbReference type="EMBL" id="FNBP01000002">
    <property type="protein sequence ID" value="SDF54371.1"/>
    <property type="molecule type" value="Genomic_DNA"/>
</dbReference>
<sequence>MRHVLAAVMALAAVPALADPMGLEAVNALRDVKGLKPLSYSDRLEQAAQAHARDMAKHGYFSHSGRNGSTVGKRVTKAGYQWCFVAENIAKGQRSLNAVMRGWTNSSGHYRNMVEPRAHEMGMARAEGDVWVMVLAAPC</sequence>
<keyword evidence="1" id="KW-0732">Signal</keyword>
<feature type="domain" description="SCP" evidence="2">
    <location>
        <begin position="23"/>
        <end position="129"/>
    </location>
</feature>
<feature type="signal peptide" evidence="1">
    <location>
        <begin position="1"/>
        <end position="18"/>
    </location>
</feature>
<organism evidence="3 4">
    <name type="scientific">Sulfitobacter delicatus</name>
    <dbReference type="NCBI Taxonomy" id="218672"/>
    <lineage>
        <taxon>Bacteria</taxon>
        <taxon>Pseudomonadati</taxon>
        <taxon>Pseudomonadota</taxon>
        <taxon>Alphaproteobacteria</taxon>
        <taxon>Rhodobacterales</taxon>
        <taxon>Roseobacteraceae</taxon>
        <taxon>Sulfitobacter</taxon>
    </lineage>
</organism>
<evidence type="ECO:0000313" key="4">
    <source>
        <dbReference type="Proteomes" id="UP000199399"/>
    </source>
</evidence>
<dbReference type="PANTHER" id="PTHR31157:SF1">
    <property type="entry name" value="SCP DOMAIN-CONTAINING PROTEIN"/>
    <property type="match status" value="1"/>
</dbReference>
<dbReference type="Gene3D" id="3.40.33.10">
    <property type="entry name" value="CAP"/>
    <property type="match status" value="1"/>
</dbReference>
<feature type="chain" id="PRO_5011534739" evidence="1">
    <location>
        <begin position="19"/>
        <end position="139"/>
    </location>
</feature>
<keyword evidence="4" id="KW-1185">Reference proteome</keyword>
<name>A0A1G7LY91_9RHOB</name>
<proteinExistence type="predicted"/>
<dbReference type="STRING" id="218672.SAMN04489759_102418"/>
<dbReference type="SUPFAM" id="SSF55797">
    <property type="entry name" value="PR-1-like"/>
    <property type="match status" value="1"/>
</dbReference>
<dbReference type="Pfam" id="PF00188">
    <property type="entry name" value="CAP"/>
    <property type="match status" value="1"/>
</dbReference>
<evidence type="ECO:0000313" key="3">
    <source>
        <dbReference type="EMBL" id="SDF54371.1"/>
    </source>
</evidence>
<accession>A0A1G7LY91</accession>
<dbReference type="AlphaFoldDB" id="A0A1G7LY91"/>
<dbReference type="PANTHER" id="PTHR31157">
    <property type="entry name" value="SCP DOMAIN-CONTAINING PROTEIN"/>
    <property type="match status" value="1"/>
</dbReference>
<evidence type="ECO:0000259" key="2">
    <source>
        <dbReference type="Pfam" id="PF00188"/>
    </source>
</evidence>
<dbReference type="InterPro" id="IPR014044">
    <property type="entry name" value="CAP_dom"/>
</dbReference>
<dbReference type="InterPro" id="IPR035940">
    <property type="entry name" value="CAP_sf"/>
</dbReference>
<dbReference type="OrthoDB" id="9811255at2"/>
<dbReference type="Proteomes" id="UP000199399">
    <property type="component" value="Unassembled WGS sequence"/>
</dbReference>
<gene>
    <name evidence="3" type="ORF">SAMN04489759_102418</name>
</gene>
<reference evidence="4" key="1">
    <citation type="submission" date="2016-10" db="EMBL/GenBank/DDBJ databases">
        <authorList>
            <person name="Varghese N."/>
            <person name="Submissions S."/>
        </authorList>
    </citation>
    <scope>NUCLEOTIDE SEQUENCE [LARGE SCALE GENOMIC DNA]</scope>
    <source>
        <strain evidence="4">DSM 16477</strain>
    </source>
</reference>